<dbReference type="InterPro" id="IPR050678">
    <property type="entry name" value="DNA_Partitioning_ATPase"/>
</dbReference>
<dbReference type="PIRSF" id="PIRSF009320">
    <property type="entry name" value="Nuc_binding_HP_1000"/>
    <property type="match status" value="1"/>
</dbReference>
<dbReference type="AlphaFoldDB" id="A0A9X2UB83"/>
<proteinExistence type="predicted"/>
<dbReference type="CDD" id="cd02042">
    <property type="entry name" value="ParAB_family"/>
    <property type="match status" value="1"/>
</dbReference>
<evidence type="ECO:0000313" key="3">
    <source>
        <dbReference type="Proteomes" id="UP001155010"/>
    </source>
</evidence>
<protein>
    <submittedName>
        <fullName evidence="2">Chromosome partitioning protein</fullName>
    </submittedName>
</protein>
<dbReference type="RefSeq" id="WP_259085925.1">
    <property type="nucleotide sequence ID" value="NZ_JANTZF010000015.1"/>
</dbReference>
<dbReference type="PANTHER" id="PTHR13696:SF96">
    <property type="entry name" value="COBQ_COBB_MIND_PARA NUCLEOTIDE BINDING DOMAIN-CONTAINING PROTEIN"/>
    <property type="match status" value="1"/>
</dbReference>
<dbReference type="SUPFAM" id="SSF52540">
    <property type="entry name" value="P-loop containing nucleoside triphosphate hydrolases"/>
    <property type="match status" value="1"/>
</dbReference>
<dbReference type="Gene3D" id="3.40.50.300">
    <property type="entry name" value="P-loop containing nucleotide triphosphate hydrolases"/>
    <property type="match status" value="1"/>
</dbReference>
<feature type="domain" description="CobQ/CobB/MinD/ParA nucleotide binding" evidence="1">
    <location>
        <begin position="5"/>
        <end position="180"/>
    </location>
</feature>
<dbReference type="PANTHER" id="PTHR13696">
    <property type="entry name" value="P-LOOP CONTAINING NUCLEOSIDE TRIPHOSPHATE HYDROLASE"/>
    <property type="match status" value="1"/>
</dbReference>
<dbReference type="EMBL" id="JANUBB010000029">
    <property type="protein sequence ID" value="MCS3953475.1"/>
    <property type="molecule type" value="Genomic_DNA"/>
</dbReference>
<reference evidence="2" key="1">
    <citation type="submission" date="2022-08" db="EMBL/GenBank/DDBJ databases">
        <title>Genomic Encyclopedia of Type Strains, Phase V (KMG-V): Genome sequencing to study the core and pangenomes of soil and plant-associated prokaryotes.</title>
        <authorList>
            <person name="Whitman W."/>
        </authorList>
    </citation>
    <scope>NUCLEOTIDE SEQUENCE</scope>
    <source>
        <strain evidence="2">SP2017</strain>
    </source>
</reference>
<evidence type="ECO:0000259" key="1">
    <source>
        <dbReference type="Pfam" id="PF01656"/>
    </source>
</evidence>
<dbReference type="Pfam" id="PF01656">
    <property type="entry name" value="CbiA"/>
    <property type="match status" value="1"/>
</dbReference>
<dbReference type="NCBIfam" id="NF041546">
    <property type="entry name" value="ParA_partition"/>
    <property type="match status" value="1"/>
</dbReference>
<sequence>MSLVIGIVSPKGGSGKTTTAVHLARSIQKTGDRVAILDTDTQGSSLAWQSKHKDGGLVPVHPANTDDVAGALSRVQDSADVIVIDGAAKIEARTGRIVDVSDVVLIPVQPTPLDSWGVEGVVEAVRQSGTPAAFLITQQKPRTNLAKEVAQGLAETYELPVLDSRIAHRVAYAEALFDGRTALDLPNATKAKQEIRALTTELQQFIREYV</sequence>
<organism evidence="2 3">
    <name type="scientific">Salinibacter ruber</name>
    <dbReference type="NCBI Taxonomy" id="146919"/>
    <lineage>
        <taxon>Bacteria</taxon>
        <taxon>Pseudomonadati</taxon>
        <taxon>Rhodothermota</taxon>
        <taxon>Rhodothermia</taxon>
        <taxon>Rhodothermales</taxon>
        <taxon>Salinibacteraceae</taxon>
        <taxon>Salinibacter</taxon>
    </lineage>
</organism>
<comment type="caution">
    <text evidence="2">The sequence shown here is derived from an EMBL/GenBank/DDBJ whole genome shotgun (WGS) entry which is preliminary data.</text>
</comment>
<evidence type="ECO:0000313" key="2">
    <source>
        <dbReference type="EMBL" id="MCS3953475.1"/>
    </source>
</evidence>
<dbReference type="InterPro" id="IPR002586">
    <property type="entry name" value="CobQ/CobB/MinD/ParA_Nub-bd_dom"/>
</dbReference>
<accession>A0A9X2UB83</accession>
<dbReference type="InterPro" id="IPR027417">
    <property type="entry name" value="P-loop_NTPase"/>
</dbReference>
<name>A0A9X2UB83_9BACT</name>
<dbReference type="Proteomes" id="UP001155010">
    <property type="component" value="Unassembled WGS sequence"/>
</dbReference>
<dbReference type="InterPro" id="IPR048089">
    <property type="entry name" value="McdA"/>
</dbReference>
<gene>
    <name evidence="2" type="ORF">GGP83_003450</name>
</gene>